<keyword evidence="2" id="KW-1185">Reference proteome</keyword>
<evidence type="ECO:0000313" key="1">
    <source>
        <dbReference type="EMBL" id="RDI21890.1"/>
    </source>
</evidence>
<dbReference type="OrthoDB" id="6038212at2"/>
<proteinExistence type="predicted"/>
<organism evidence="1 2">
    <name type="scientific">Pseudacidovorax intermedius</name>
    <dbReference type="NCBI Taxonomy" id="433924"/>
    <lineage>
        <taxon>Bacteria</taxon>
        <taxon>Pseudomonadati</taxon>
        <taxon>Pseudomonadota</taxon>
        <taxon>Betaproteobacteria</taxon>
        <taxon>Burkholderiales</taxon>
        <taxon>Comamonadaceae</taxon>
        <taxon>Pseudacidovorax</taxon>
    </lineage>
</organism>
<name>A0A370F9S3_9BURK</name>
<protein>
    <submittedName>
        <fullName evidence="1">Uncharacterized protein</fullName>
    </submittedName>
</protein>
<accession>A0A370F9S3</accession>
<dbReference type="EMBL" id="QQAV01000008">
    <property type="protein sequence ID" value="RDI21890.1"/>
    <property type="molecule type" value="Genomic_DNA"/>
</dbReference>
<reference evidence="1 2" key="1">
    <citation type="submission" date="2018-07" db="EMBL/GenBank/DDBJ databases">
        <title>Genomic Encyclopedia of Type Strains, Phase IV (KMG-IV): sequencing the most valuable type-strain genomes for metagenomic binning, comparative biology and taxonomic classification.</title>
        <authorList>
            <person name="Goeker M."/>
        </authorList>
    </citation>
    <scope>NUCLEOTIDE SEQUENCE [LARGE SCALE GENOMIC DNA]</scope>
    <source>
        <strain evidence="1 2">DSM 21352</strain>
    </source>
</reference>
<comment type="caution">
    <text evidence="1">The sequence shown here is derived from an EMBL/GenBank/DDBJ whole genome shotgun (WGS) entry which is preliminary data.</text>
</comment>
<gene>
    <name evidence="1" type="ORF">DFR41_10814</name>
</gene>
<evidence type="ECO:0000313" key="2">
    <source>
        <dbReference type="Proteomes" id="UP000255265"/>
    </source>
</evidence>
<sequence>MKIIRPKFSTRSRARQSGMSLLAVSAMATVLSFAGFAAYRVAATQSQAAGSAGQNRLLIQADSIVEAFAAANSRLPCPAANRGEAQDCDSGRVKGYFPSDVAAAYAPGELAGDLQGLRYTVDQRLLRPTDIFPNSPNIARTVNGYDLCRELAVVQSGRGGADGGLPADEITGGMDVYGLAAAGVAGFTGANEDSAGHLESPGRERSADYTESVRMRKVRDLARNGSCATQINALNVLAMAHGWNTDLPADRDSEIERFTELTLLPHLNTILIWGAAAVQTFYGQVNERSTLITAIQAASAKDASICTSSAGIDAAACVAAGTQQAISGKALIQSGFALYELAVFTERIIQNSASLIQAEVRLNRYKSMDIWQGQDRVLETIDRRGAEILAGANP</sequence>
<dbReference type="RefSeq" id="WP_147284388.1">
    <property type="nucleotide sequence ID" value="NZ_QQAV01000008.1"/>
</dbReference>
<dbReference type="AlphaFoldDB" id="A0A370F9S3"/>
<dbReference type="Proteomes" id="UP000255265">
    <property type="component" value="Unassembled WGS sequence"/>
</dbReference>